<dbReference type="Pfam" id="PF00534">
    <property type="entry name" value="Glycos_transf_1"/>
    <property type="match status" value="1"/>
</dbReference>
<dbReference type="InterPro" id="IPR028098">
    <property type="entry name" value="Glyco_trans_4-like_N"/>
</dbReference>
<dbReference type="Proteomes" id="UP000296706">
    <property type="component" value="Chromosome"/>
</dbReference>
<proteinExistence type="predicted"/>
<dbReference type="PANTHER" id="PTHR45947">
    <property type="entry name" value="SULFOQUINOVOSYL TRANSFERASE SQD2"/>
    <property type="match status" value="1"/>
</dbReference>
<gene>
    <name evidence="3" type="ORF">DV733_07555</name>
</gene>
<dbReference type="STRING" id="1457250.GCA_000755225_01397"/>
<protein>
    <submittedName>
        <fullName evidence="3">Glycosyltransferase</fullName>
    </submittedName>
</protein>
<dbReference type="OrthoDB" id="270666at2157"/>
<reference evidence="3 4" key="1">
    <citation type="journal article" date="2019" name="Nat. Commun.">
        <title>A new type of DNA phosphorothioation-based antiviral system in archaea.</title>
        <authorList>
            <person name="Xiong L."/>
            <person name="Liu S."/>
            <person name="Chen S."/>
            <person name="Xiao Y."/>
            <person name="Zhu B."/>
            <person name="Gao Y."/>
            <person name="Zhang Y."/>
            <person name="Chen B."/>
            <person name="Luo J."/>
            <person name="Deng Z."/>
            <person name="Chen X."/>
            <person name="Wang L."/>
            <person name="Chen S."/>
        </authorList>
    </citation>
    <scope>NUCLEOTIDE SEQUENCE [LARGE SCALE GENOMIC DNA]</scope>
    <source>
        <strain evidence="3 4">CBA1105</strain>
    </source>
</reference>
<feature type="domain" description="Glycosyltransferase subfamily 4-like N-terminal" evidence="2">
    <location>
        <begin position="21"/>
        <end position="166"/>
    </location>
</feature>
<dbReference type="SUPFAM" id="SSF53756">
    <property type="entry name" value="UDP-Glycosyltransferase/glycogen phosphorylase"/>
    <property type="match status" value="1"/>
</dbReference>
<dbReference type="Gene3D" id="3.40.50.2000">
    <property type="entry name" value="Glycogen Phosphorylase B"/>
    <property type="match status" value="2"/>
</dbReference>
<keyword evidence="3" id="KW-0808">Transferase</keyword>
<dbReference type="GO" id="GO:0016757">
    <property type="term" value="F:glycosyltransferase activity"/>
    <property type="evidence" value="ECO:0007669"/>
    <property type="project" value="InterPro"/>
</dbReference>
<keyword evidence="4" id="KW-1185">Reference proteome</keyword>
<evidence type="ECO:0000313" key="3">
    <source>
        <dbReference type="EMBL" id="QCC52902.1"/>
    </source>
</evidence>
<dbReference type="EMBL" id="CP031310">
    <property type="protein sequence ID" value="QCC52902.1"/>
    <property type="molecule type" value="Genomic_DNA"/>
</dbReference>
<dbReference type="InterPro" id="IPR001296">
    <property type="entry name" value="Glyco_trans_1"/>
</dbReference>
<name>A0A4D6HIP4_9EURY</name>
<evidence type="ECO:0000259" key="1">
    <source>
        <dbReference type="Pfam" id="PF00534"/>
    </source>
</evidence>
<sequence length="351" mass="39446">MRVAFVSMETTHHDDSEGVQRIERIARLLAERGHEVTIFCAQSWEHGRETVTDSELIYHGVTGGPAPTSFALRLPWALWRFDPDIVHAAPTPASQVAAASIGGSLARAPLVLEYFGDAVPSGRWAGRALAKPARIVAPSEMVRTELRERGVPAERLQLVPESIDMDFVREVEAADNVDVAFAHPLDETANLKSFLLGLAELRDRDWSARIIGDGPAREDYENEVEELRIDDRVEFVGECSREERLSIYKGAHAFVQTAYEEYFASELLWALSCGCVGIVEYQAESSAHELIENYDRSFRVTTPQQIADAIEEAGNFEHLTVDEEWADFDHRPVLEQYLQLYRDLQDAYGLL</sequence>
<accession>A0A4D6HIP4</accession>
<evidence type="ECO:0000313" key="4">
    <source>
        <dbReference type="Proteomes" id="UP000296706"/>
    </source>
</evidence>
<dbReference type="InterPro" id="IPR050194">
    <property type="entry name" value="Glycosyltransferase_grp1"/>
</dbReference>
<feature type="domain" description="Glycosyl transferase family 1" evidence="1">
    <location>
        <begin position="174"/>
        <end position="313"/>
    </location>
</feature>
<dbReference type="RefSeq" id="WP_049995367.1">
    <property type="nucleotide sequence ID" value="NZ_CP031310.1"/>
</dbReference>
<evidence type="ECO:0000259" key="2">
    <source>
        <dbReference type="Pfam" id="PF13439"/>
    </source>
</evidence>
<dbReference type="AlphaFoldDB" id="A0A4D6HIP4"/>
<dbReference type="Pfam" id="PF13439">
    <property type="entry name" value="Glyco_transf_4"/>
    <property type="match status" value="1"/>
</dbReference>
<dbReference type="PANTHER" id="PTHR45947:SF3">
    <property type="entry name" value="SULFOQUINOVOSYL TRANSFERASE SQD2"/>
    <property type="match status" value="1"/>
</dbReference>
<dbReference type="KEGG" id="hsn:DV733_07555"/>
<dbReference type="GeneID" id="39847710"/>
<organism evidence="3 4">
    <name type="scientific">Halapricum salinum</name>
    <dbReference type="NCBI Taxonomy" id="1457250"/>
    <lineage>
        <taxon>Archaea</taxon>
        <taxon>Methanobacteriati</taxon>
        <taxon>Methanobacteriota</taxon>
        <taxon>Stenosarchaea group</taxon>
        <taxon>Halobacteria</taxon>
        <taxon>Halobacteriales</taxon>
        <taxon>Haloarculaceae</taxon>
        <taxon>Halapricum</taxon>
    </lineage>
</organism>